<keyword evidence="2" id="KW-0963">Cytoplasm</keyword>
<evidence type="ECO:0000256" key="8">
    <source>
        <dbReference type="PROSITE-ProRule" id="PRU00169"/>
    </source>
</evidence>
<dbReference type="SMART" id="SM00448">
    <property type="entry name" value="REC"/>
    <property type="match status" value="1"/>
</dbReference>
<dbReference type="PROSITE" id="PS50110">
    <property type="entry name" value="RESPONSE_REGULATORY"/>
    <property type="match status" value="1"/>
</dbReference>
<feature type="domain" description="Response regulatory" evidence="10">
    <location>
        <begin position="3"/>
        <end position="120"/>
    </location>
</feature>
<dbReference type="Proteomes" id="UP000679749">
    <property type="component" value="Unassembled WGS sequence"/>
</dbReference>
<dbReference type="InterPro" id="IPR051552">
    <property type="entry name" value="HptR"/>
</dbReference>
<evidence type="ECO:0000256" key="1">
    <source>
        <dbReference type="ARBA" id="ARBA00004496"/>
    </source>
</evidence>
<dbReference type="GO" id="GO:0003700">
    <property type="term" value="F:DNA-binding transcription factor activity"/>
    <property type="evidence" value="ECO:0007669"/>
    <property type="project" value="InterPro"/>
</dbReference>
<dbReference type="InterPro" id="IPR001789">
    <property type="entry name" value="Sig_transdc_resp-reg_receiver"/>
</dbReference>
<dbReference type="Pfam" id="PF12833">
    <property type="entry name" value="HTH_18"/>
    <property type="match status" value="1"/>
</dbReference>
<keyword evidence="7" id="KW-0804">Transcription</keyword>
<protein>
    <submittedName>
        <fullName evidence="11">Response regulator</fullName>
    </submittedName>
</protein>
<dbReference type="EMBL" id="JAGYPF010000001">
    <property type="protein sequence ID" value="MBS4211654.1"/>
    <property type="molecule type" value="Genomic_DNA"/>
</dbReference>
<dbReference type="GO" id="GO:0043565">
    <property type="term" value="F:sequence-specific DNA binding"/>
    <property type="evidence" value="ECO:0007669"/>
    <property type="project" value="InterPro"/>
</dbReference>
<keyword evidence="5" id="KW-0805">Transcription regulation</keyword>
<dbReference type="PANTHER" id="PTHR42713">
    <property type="entry name" value="HISTIDINE KINASE-RELATED"/>
    <property type="match status" value="1"/>
</dbReference>
<keyword evidence="4" id="KW-0902">Two-component regulatory system</keyword>
<evidence type="ECO:0000313" key="12">
    <source>
        <dbReference type="Proteomes" id="UP000679749"/>
    </source>
</evidence>
<dbReference type="RefSeq" id="WP_213116150.1">
    <property type="nucleotide sequence ID" value="NZ_JAGYPF010000001.1"/>
</dbReference>
<proteinExistence type="predicted"/>
<evidence type="ECO:0000313" key="11">
    <source>
        <dbReference type="EMBL" id="MBS4211654.1"/>
    </source>
</evidence>
<dbReference type="CDD" id="cd17536">
    <property type="entry name" value="REC_YesN-like"/>
    <property type="match status" value="1"/>
</dbReference>
<dbReference type="AlphaFoldDB" id="A0A942U518"/>
<comment type="subcellular location">
    <subcellularLocation>
        <location evidence="1">Cytoplasm</location>
    </subcellularLocation>
</comment>
<dbReference type="Pfam" id="PF00072">
    <property type="entry name" value="Response_reg"/>
    <property type="match status" value="1"/>
</dbReference>
<dbReference type="InterPro" id="IPR020449">
    <property type="entry name" value="Tscrpt_reg_AraC-type_HTH"/>
</dbReference>
<evidence type="ECO:0000256" key="6">
    <source>
        <dbReference type="ARBA" id="ARBA00023125"/>
    </source>
</evidence>
<evidence type="ECO:0000256" key="4">
    <source>
        <dbReference type="ARBA" id="ARBA00023012"/>
    </source>
</evidence>
<feature type="modified residue" description="4-aspartylphosphate" evidence="8">
    <location>
        <position position="55"/>
    </location>
</feature>
<dbReference type="InterPro" id="IPR041522">
    <property type="entry name" value="CdaR_GGDEF"/>
</dbReference>
<comment type="caution">
    <text evidence="11">The sequence shown here is derived from an EMBL/GenBank/DDBJ whole genome shotgun (WGS) entry which is preliminary data.</text>
</comment>
<keyword evidence="6" id="KW-0238">DNA-binding</keyword>
<evidence type="ECO:0000259" key="10">
    <source>
        <dbReference type="PROSITE" id="PS50110"/>
    </source>
</evidence>
<gene>
    <name evidence="11" type="ORF">KHA99_04155</name>
</gene>
<reference evidence="11" key="1">
    <citation type="submission" date="2021-05" db="EMBL/GenBank/DDBJ databases">
        <title>Novel Bacillus species.</title>
        <authorList>
            <person name="Liu G."/>
        </authorList>
    </citation>
    <scope>NUCLEOTIDE SEQUENCE</scope>
    <source>
        <strain evidence="11">FJAT-49825</strain>
    </source>
</reference>
<feature type="domain" description="HTH araC/xylS-type" evidence="9">
    <location>
        <begin position="425"/>
        <end position="524"/>
    </location>
</feature>
<dbReference type="PRINTS" id="PR00032">
    <property type="entry name" value="HTHARAC"/>
</dbReference>
<keyword evidence="12" id="KW-1185">Reference proteome</keyword>
<sequence>MYKVVIVDDDRIIRKGLSSVIPWTEHGFELVGVAGDGEQGLEIIEATEPHIVISDIQMPFMDGLEMTKAIREFNPKIKVILLTGYEDFKYAHEAIRLRAYDYLLKPVETSELLDKLKQATADFDFQRRTENHLNESQHYIQQQFLKKLRLNKVTDEEIYKELSLVGIEHSGSPITALYVKMDQTDFGPQSNLETMKEHMMDHCKSMLNLFNMDGCVLNDESNHFTMFLFGSNQLVDNFIHFISNVTSELLSTIKETFNTTITVTRGRVYDELSGLSCSYQEAVKAMEFRHLIGINQAFSIDDIESSDCNEVVAQLAIEEDLFQYISLGLPEKVTELLDLTKERLTNNKASLQEVTLLAIRIISLIFHESSKIAKTWDYSRFENAESKVVNMQTIDEIFLEIKIIAVDLSEFLKRINTNQKHSLVDKAIDFIREHYHVANLNLQTVSEEVHVSSAYLSNLFKVEKGFNFGDFLLETRMKRAMELFQQTDLKTYEVAEKIGYSNPQYFSSSFKKYTGYSPIEFKKLK</sequence>
<dbReference type="Gene3D" id="1.10.10.60">
    <property type="entry name" value="Homeodomain-like"/>
    <property type="match status" value="2"/>
</dbReference>
<dbReference type="PROSITE" id="PS01124">
    <property type="entry name" value="HTH_ARAC_FAMILY_2"/>
    <property type="match status" value="1"/>
</dbReference>
<accession>A0A942U518</accession>
<dbReference type="Pfam" id="PF17853">
    <property type="entry name" value="GGDEF_2"/>
    <property type="match status" value="1"/>
</dbReference>
<dbReference type="PANTHER" id="PTHR42713:SF3">
    <property type="entry name" value="TRANSCRIPTIONAL REGULATORY PROTEIN HPTR"/>
    <property type="match status" value="1"/>
</dbReference>
<evidence type="ECO:0000256" key="3">
    <source>
        <dbReference type="ARBA" id="ARBA00022553"/>
    </source>
</evidence>
<keyword evidence="3 8" id="KW-0597">Phosphoprotein</keyword>
<dbReference type="GO" id="GO:0005737">
    <property type="term" value="C:cytoplasm"/>
    <property type="evidence" value="ECO:0007669"/>
    <property type="project" value="UniProtKB-SubCell"/>
</dbReference>
<dbReference type="SMART" id="SM00342">
    <property type="entry name" value="HTH_ARAC"/>
    <property type="match status" value="1"/>
</dbReference>
<dbReference type="SUPFAM" id="SSF52172">
    <property type="entry name" value="CheY-like"/>
    <property type="match status" value="1"/>
</dbReference>
<name>A0A942U518_9BACI</name>
<evidence type="ECO:0000256" key="5">
    <source>
        <dbReference type="ARBA" id="ARBA00023015"/>
    </source>
</evidence>
<dbReference type="InterPro" id="IPR011006">
    <property type="entry name" value="CheY-like_superfamily"/>
</dbReference>
<evidence type="ECO:0000256" key="7">
    <source>
        <dbReference type="ARBA" id="ARBA00023163"/>
    </source>
</evidence>
<dbReference type="InterPro" id="IPR018060">
    <property type="entry name" value="HTH_AraC"/>
</dbReference>
<evidence type="ECO:0000259" key="9">
    <source>
        <dbReference type="PROSITE" id="PS01124"/>
    </source>
</evidence>
<dbReference type="SUPFAM" id="SSF46689">
    <property type="entry name" value="Homeodomain-like"/>
    <property type="match status" value="1"/>
</dbReference>
<dbReference type="InterPro" id="IPR009057">
    <property type="entry name" value="Homeodomain-like_sf"/>
</dbReference>
<dbReference type="GO" id="GO:0000160">
    <property type="term" value="P:phosphorelay signal transduction system"/>
    <property type="evidence" value="ECO:0007669"/>
    <property type="project" value="UniProtKB-KW"/>
</dbReference>
<evidence type="ECO:0000256" key="2">
    <source>
        <dbReference type="ARBA" id="ARBA00022490"/>
    </source>
</evidence>
<organism evidence="11 12">
    <name type="scientific">Neobacillus rhizophilus</name>
    <dbReference type="NCBI Taxonomy" id="2833579"/>
    <lineage>
        <taxon>Bacteria</taxon>
        <taxon>Bacillati</taxon>
        <taxon>Bacillota</taxon>
        <taxon>Bacilli</taxon>
        <taxon>Bacillales</taxon>
        <taxon>Bacillaceae</taxon>
        <taxon>Neobacillus</taxon>
    </lineage>
</organism>
<dbReference type="Gene3D" id="3.40.50.2300">
    <property type="match status" value="1"/>
</dbReference>